<dbReference type="InterPro" id="IPR050796">
    <property type="entry name" value="SCF_F-box_component"/>
</dbReference>
<protein>
    <recommendedName>
        <fullName evidence="1">F-box domain-containing protein</fullName>
    </recommendedName>
</protein>
<dbReference type="PANTHER" id="PTHR31672:SF13">
    <property type="entry name" value="F-BOX PROTEIN CPR30-LIKE"/>
    <property type="match status" value="1"/>
</dbReference>
<dbReference type="InterPro" id="IPR036047">
    <property type="entry name" value="F-box-like_dom_sf"/>
</dbReference>
<evidence type="ECO:0000313" key="2">
    <source>
        <dbReference type="EMBL" id="CAA7059806.1"/>
    </source>
</evidence>
<name>A0A6D2L5M6_9BRAS</name>
<dbReference type="InterPro" id="IPR006527">
    <property type="entry name" value="F-box-assoc_dom_typ1"/>
</dbReference>
<dbReference type="InterPro" id="IPR017451">
    <property type="entry name" value="F-box-assoc_interact_dom"/>
</dbReference>
<dbReference type="PROSITE" id="PS50181">
    <property type="entry name" value="FBOX"/>
    <property type="match status" value="1"/>
</dbReference>
<evidence type="ECO:0000259" key="1">
    <source>
        <dbReference type="PROSITE" id="PS50181"/>
    </source>
</evidence>
<keyword evidence="3" id="KW-1185">Reference proteome</keyword>
<dbReference type="PANTHER" id="PTHR31672">
    <property type="entry name" value="BNACNNG10540D PROTEIN"/>
    <property type="match status" value="1"/>
</dbReference>
<dbReference type="SMART" id="SM00256">
    <property type="entry name" value="FBOX"/>
    <property type="match status" value="1"/>
</dbReference>
<feature type="domain" description="F-box" evidence="1">
    <location>
        <begin position="1"/>
        <end position="45"/>
    </location>
</feature>
<accession>A0A6D2L5M6</accession>
<sequence>MISDLPLDLESEILSRVPSKSLAKLKTTCKRWYALFKDPKFVKKNLSKAVKEVLLLDFKVYSVAINLHGINNIVDPSMEITGKLSRLEDSKALEIYEIFHCDGLILCTMGENISHVVWNPCTCETRMIKPTNLDRKDCAYFLGYGNNNSSCYNYKILRIYSKITGQIGYFEFEIYDLISDSWRVLNDVYHWFTYFLYAVSLKGNTYWIVSDLDAGHGVVLLSFDFTTERFVSFPLPYPSRNIEEGLSVVGEEQLAVLYQITNTLSFSSESEIEVWLTNKIDEAKEVSWSKFVVDFHKGIPPSVLGMTFLLDEENKVVVCCRKDIEHERSLSSVYIVGEDFHKQVYKEIAKRSSFRVLPRILSYVPSLVRIPKAKE</sequence>
<dbReference type="AlphaFoldDB" id="A0A6D2L5M6"/>
<dbReference type="NCBIfam" id="TIGR01640">
    <property type="entry name" value="F_box_assoc_1"/>
    <property type="match status" value="1"/>
</dbReference>
<dbReference type="OrthoDB" id="1022982at2759"/>
<dbReference type="InterPro" id="IPR001810">
    <property type="entry name" value="F-box_dom"/>
</dbReference>
<reference evidence="2" key="1">
    <citation type="submission" date="2020-01" db="EMBL/GenBank/DDBJ databases">
        <authorList>
            <person name="Mishra B."/>
        </authorList>
    </citation>
    <scope>NUCLEOTIDE SEQUENCE [LARGE SCALE GENOMIC DNA]</scope>
</reference>
<dbReference type="Pfam" id="PF00646">
    <property type="entry name" value="F-box"/>
    <property type="match status" value="1"/>
</dbReference>
<dbReference type="Pfam" id="PF07734">
    <property type="entry name" value="FBA_1"/>
    <property type="match status" value="1"/>
</dbReference>
<proteinExistence type="predicted"/>
<dbReference type="Proteomes" id="UP000467841">
    <property type="component" value="Unassembled WGS sequence"/>
</dbReference>
<organism evidence="2 3">
    <name type="scientific">Microthlaspi erraticum</name>
    <dbReference type="NCBI Taxonomy" id="1685480"/>
    <lineage>
        <taxon>Eukaryota</taxon>
        <taxon>Viridiplantae</taxon>
        <taxon>Streptophyta</taxon>
        <taxon>Embryophyta</taxon>
        <taxon>Tracheophyta</taxon>
        <taxon>Spermatophyta</taxon>
        <taxon>Magnoliopsida</taxon>
        <taxon>eudicotyledons</taxon>
        <taxon>Gunneridae</taxon>
        <taxon>Pentapetalae</taxon>
        <taxon>rosids</taxon>
        <taxon>malvids</taxon>
        <taxon>Brassicales</taxon>
        <taxon>Brassicaceae</taxon>
        <taxon>Coluteocarpeae</taxon>
        <taxon>Microthlaspi</taxon>
    </lineage>
</organism>
<evidence type="ECO:0000313" key="3">
    <source>
        <dbReference type="Proteomes" id="UP000467841"/>
    </source>
</evidence>
<dbReference type="CDD" id="cd22157">
    <property type="entry name" value="F-box_AtFBW1-like"/>
    <property type="match status" value="1"/>
</dbReference>
<comment type="caution">
    <text evidence="2">The sequence shown here is derived from an EMBL/GenBank/DDBJ whole genome shotgun (WGS) entry which is preliminary data.</text>
</comment>
<dbReference type="Gene3D" id="1.20.1280.50">
    <property type="match status" value="1"/>
</dbReference>
<dbReference type="EMBL" id="CACVBM020001795">
    <property type="protein sequence ID" value="CAA7059806.1"/>
    <property type="molecule type" value="Genomic_DNA"/>
</dbReference>
<dbReference type="SUPFAM" id="SSF81383">
    <property type="entry name" value="F-box domain"/>
    <property type="match status" value="1"/>
</dbReference>
<gene>
    <name evidence="2" type="ORF">MERR_LOCUS47042</name>
</gene>